<dbReference type="GeneID" id="6016270"/>
<dbReference type="EMBL" id="AACS02000011">
    <property type="protein sequence ID" value="EAU82173.1"/>
    <property type="molecule type" value="Genomic_DNA"/>
</dbReference>
<dbReference type="Proteomes" id="UP000001861">
    <property type="component" value="Unassembled WGS sequence"/>
</dbReference>
<reference evidence="2 3" key="1">
    <citation type="journal article" date="2010" name="Proc. Natl. Acad. Sci. U.S.A.">
        <title>Insights into evolution of multicellular fungi from the assembled chromosomes of the mushroom Coprinopsis cinerea (Coprinus cinereus).</title>
        <authorList>
            <person name="Stajich J.E."/>
            <person name="Wilke S.K."/>
            <person name="Ahren D."/>
            <person name="Au C.H."/>
            <person name="Birren B.W."/>
            <person name="Borodovsky M."/>
            <person name="Burns C."/>
            <person name="Canback B."/>
            <person name="Casselton L.A."/>
            <person name="Cheng C.K."/>
            <person name="Deng J."/>
            <person name="Dietrich F.S."/>
            <person name="Fargo D.C."/>
            <person name="Farman M.L."/>
            <person name="Gathman A.C."/>
            <person name="Goldberg J."/>
            <person name="Guigo R."/>
            <person name="Hoegger P.J."/>
            <person name="Hooker J.B."/>
            <person name="Huggins A."/>
            <person name="James T.Y."/>
            <person name="Kamada T."/>
            <person name="Kilaru S."/>
            <person name="Kodira C."/>
            <person name="Kues U."/>
            <person name="Kupfer D."/>
            <person name="Kwan H.S."/>
            <person name="Lomsadze A."/>
            <person name="Li W."/>
            <person name="Lilly W.W."/>
            <person name="Ma L.J."/>
            <person name="Mackey A.J."/>
            <person name="Manning G."/>
            <person name="Martin F."/>
            <person name="Muraguchi H."/>
            <person name="Natvig D.O."/>
            <person name="Palmerini H."/>
            <person name="Ramesh M.A."/>
            <person name="Rehmeyer C.J."/>
            <person name="Roe B.A."/>
            <person name="Shenoy N."/>
            <person name="Stanke M."/>
            <person name="Ter-Hovhannisyan V."/>
            <person name="Tunlid A."/>
            <person name="Velagapudi R."/>
            <person name="Vision T.J."/>
            <person name="Zeng Q."/>
            <person name="Zolan M.E."/>
            <person name="Pukkila P.J."/>
        </authorList>
    </citation>
    <scope>NUCLEOTIDE SEQUENCE [LARGE SCALE GENOMIC DNA]</scope>
    <source>
        <strain evidence="3">Okayama-7 / 130 / ATCC MYA-4618 / FGSC 9003</strain>
    </source>
</reference>
<dbReference type="InParanoid" id="A8P8W9"/>
<sequence>MKFTLFTTIVVACVATLVSAAPVPEPAQLAPQNEAREAKADPQCLRRFCA</sequence>
<proteinExistence type="predicted"/>
<comment type="caution">
    <text evidence="2">The sequence shown here is derived from an EMBL/GenBank/DDBJ whole genome shotgun (WGS) entry which is preliminary data.</text>
</comment>
<dbReference type="KEGG" id="cci:CC1G_11363"/>
<evidence type="ECO:0000256" key="1">
    <source>
        <dbReference type="SAM" id="SignalP"/>
    </source>
</evidence>
<evidence type="ECO:0000313" key="3">
    <source>
        <dbReference type="Proteomes" id="UP000001861"/>
    </source>
</evidence>
<name>A8P8W9_COPC7</name>
<organism evidence="2 3">
    <name type="scientific">Coprinopsis cinerea (strain Okayama-7 / 130 / ATCC MYA-4618 / FGSC 9003)</name>
    <name type="common">Inky cap fungus</name>
    <name type="synonym">Hormographiella aspergillata</name>
    <dbReference type="NCBI Taxonomy" id="240176"/>
    <lineage>
        <taxon>Eukaryota</taxon>
        <taxon>Fungi</taxon>
        <taxon>Dikarya</taxon>
        <taxon>Basidiomycota</taxon>
        <taxon>Agaricomycotina</taxon>
        <taxon>Agaricomycetes</taxon>
        <taxon>Agaricomycetidae</taxon>
        <taxon>Agaricales</taxon>
        <taxon>Agaricineae</taxon>
        <taxon>Psathyrellaceae</taxon>
        <taxon>Coprinopsis</taxon>
    </lineage>
</organism>
<keyword evidence="1" id="KW-0732">Signal</keyword>
<dbReference type="AlphaFoldDB" id="A8P8W9"/>
<feature type="chain" id="PRO_5002727643" evidence="1">
    <location>
        <begin position="21"/>
        <end position="50"/>
    </location>
</feature>
<feature type="signal peptide" evidence="1">
    <location>
        <begin position="1"/>
        <end position="20"/>
    </location>
</feature>
<gene>
    <name evidence="2" type="ORF">CC1G_11363</name>
</gene>
<protein>
    <submittedName>
        <fullName evidence="2">Uncharacterized protein</fullName>
    </submittedName>
</protein>
<dbReference type="VEuPathDB" id="FungiDB:CC1G_11363"/>
<evidence type="ECO:0000313" key="2">
    <source>
        <dbReference type="EMBL" id="EAU82173.1"/>
    </source>
</evidence>
<dbReference type="RefSeq" id="XP_001839652.1">
    <property type="nucleotide sequence ID" value="XM_001839600.1"/>
</dbReference>
<keyword evidence="3" id="KW-1185">Reference proteome</keyword>
<accession>A8P8W9</accession>